<dbReference type="AlphaFoldDB" id="A0A2K0UQ20"/>
<name>A0A2K0UQ20_GIBNY</name>
<sequence>MESVDQDFASSVVQPTAARFAGSHVERRSRSLPLVSVGCLLQRAAAGTARMLSRLLFGSSSITCGLKDIVLYDFSDPVLRTKVTYKTARDASGPTHLT</sequence>
<organism evidence="1 2">
    <name type="scientific">Gibberella nygamai</name>
    <name type="common">Bean root rot disease fungus</name>
    <name type="synonym">Fusarium nygamai</name>
    <dbReference type="NCBI Taxonomy" id="42673"/>
    <lineage>
        <taxon>Eukaryota</taxon>
        <taxon>Fungi</taxon>
        <taxon>Dikarya</taxon>
        <taxon>Ascomycota</taxon>
        <taxon>Pezizomycotina</taxon>
        <taxon>Sordariomycetes</taxon>
        <taxon>Hypocreomycetidae</taxon>
        <taxon>Hypocreales</taxon>
        <taxon>Nectriaceae</taxon>
        <taxon>Fusarium</taxon>
        <taxon>Fusarium fujikuroi species complex</taxon>
    </lineage>
</organism>
<gene>
    <name evidence="1" type="ORF">FNYG_14828</name>
</gene>
<proteinExistence type="predicted"/>
<accession>A0A2K0UQ20</accession>
<evidence type="ECO:0000313" key="1">
    <source>
        <dbReference type="EMBL" id="PNP59850.1"/>
    </source>
</evidence>
<keyword evidence="2" id="KW-1185">Reference proteome</keyword>
<evidence type="ECO:0000313" key="2">
    <source>
        <dbReference type="Proteomes" id="UP000236664"/>
    </source>
</evidence>
<reference evidence="1 2" key="1">
    <citation type="submission" date="2017-06" db="EMBL/GenBank/DDBJ databases">
        <title>Genome of Fusarium nygamai isolate CS10214.</title>
        <authorList>
            <person name="Gardiner D.M."/>
            <person name="Obanor F."/>
            <person name="Kazan K."/>
        </authorList>
    </citation>
    <scope>NUCLEOTIDE SEQUENCE [LARGE SCALE GENOMIC DNA]</scope>
    <source>
        <strain evidence="1 2">CS10214</strain>
    </source>
</reference>
<dbReference type="Proteomes" id="UP000236664">
    <property type="component" value="Unassembled WGS sequence"/>
</dbReference>
<protein>
    <submittedName>
        <fullName evidence="1">Uncharacterized protein</fullName>
    </submittedName>
</protein>
<dbReference type="EMBL" id="MTQA01000416">
    <property type="protein sequence ID" value="PNP59850.1"/>
    <property type="molecule type" value="Genomic_DNA"/>
</dbReference>
<comment type="caution">
    <text evidence="1">The sequence shown here is derived from an EMBL/GenBank/DDBJ whole genome shotgun (WGS) entry which is preliminary data.</text>
</comment>